<evidence type="ECO:0000256" key="1">
    <source>
        <dbReference type="SAM" id="MobiDB-lite"/>
    </source>
</evidence>
<reference evidence="2 3" key="1">
    <citation type="submission" date="2021-06" db="EMBL/GenBank/DDBJ databases">
        <authorList>
            <person name="Kallberg Y."/>
            <person name="Tangrot J."/>
            <person name="Rosling A."/>
        </authorList>
    </citation>
    <scope>NUCLEOTIDE SEQUENCE [LARGE SCALE GENOMIC DNA]</scope>
    <source>
        <strain evidence="2 3">120-4 pot B 10/14</strain>
    </source>
</reference>
<name>A0ABM8W1A4_GIGMA</name>
<dbReference type="Proteomes" id="UP000789901">
    <property type="component" value="Unassembled WGS sequence"/>
</dbReference>
<evidence type="ECO:0000313" key="3">
    <source>
        <dbReference type="Proteomes" id="UP000789901"/>
    </source>
</evidence>
<keyword evidence="3" id="KW-1185">Reference proteome</keyword>
<accession>A0ABM8W1A4</accession>
<comment type="caution">
    <text evidence="2">The sequence shown here is derived from an EMBL/GenBank/DDBJ whole genome shotgun (WGS) entry which is preliminary data.</text>
</comment>
<sequence>MSSKPLVDNRPSLWLTIVLQLFKLFEANIGKRKLAQKPQTEDKTENGEGCSKKIKMNNIRMQEGELAFQERPGSQKVGLKKENEISAILTDSQ</sequence>
<proteinExistence type="predicted"/>
<evidence type="ECO:0000313" key="2">
    <source>
        <dbReference type="EMBL" id="CAG8499282.1"/>
    </source>
</evidence>
<organism evidence="2 3">
    <name type="scientific">Gigaspora margarita</name>
    <dbReference type="NCBI Taxonomy" id="4874"/>
    <lineage>
        <taxon>Eukaryota</taxon>
        <taxon>Fungi</taxon>
        <taxon>Fungi incertae sedis</taxon>
        <taxon>Mucoromycota</taxon>
        <taxon>Glomeromycotina</taxon>
        <taxon>Glomeromycetes</taxon>
        <taxon>Diversisporales</taxon>
        <taxon>Gigasporaceae</taxon>
        <taxon>Gigaspora</taxon>
    </lineage>
</organism>
<feature type="region of interest" description="Disordered" evidence="1">
    <location>
        <begin position="33"/>
        <end position="54"/>
    </location>
</feature>
<dbReference type="EMBL" id="CAJVQB010000635">
    <property type="protein sequence ID" value="CAG8499282.1"/>
    <property type="molecule type" value="Genomic_DNA"/>
</dbReference>
<protein>
    <submittedName>
        <fullName evidence="2">23798_t:CDS:1</fullName>
    </submittedName>
</protein>
<gene>
    <name evidence="2" type="ORF">GMARGA_LOCUS2118</name>
</gene>